<comment type="caution">
    <text evidence="2">The sequence shown here is derived from an EMBL/GenBank/DDBJ whole genome shotgun (WGS) entry which is preliminary data.</text>
</comment>
<sequence length="133" mass="15161">MAFRHHLSLKCTYRRRDKFSSDAKLVELHNMFEESEASLHAAEEKIKQLEAKLEDQSFKSQVKIETARTIALEAGKIEGFSVGRATGARDFLKSHAFWVALEIKAIDFLDRGFERCMSQVKNLTGFAKGFDMS</sequence>
<name>A0AAE1XSW9_9LAMI</name>
<accession>A0AAE1XSW9</accession>
<keyword evidence="3" id="KW-1185">Reference proteome</keyword>
<evidence type="ECO:0000313" key="3">
    <source>
        <dbReference type="Proteomes" id="UP001293254"/>
    </source>
</evidence>
<dbReference type="EMBL" id="JACGWO010000010">
    <property type="protein sequence ID" value="KAK4416983.1"/>
    <property type="molecule type" value="Genomic_DNA"/>
</dbReference>
<feature type="coiled-coil region" evidence="1">
    <location>
        <begin position="25"/>
        <end position="59"/>
    </location>
</feature>
<dbReference type="AlphaFoldDB" id="A0AAE1XSW9"/>
<evidence type="ECO:0000313" key="2">
    <source>
        <dbReference type="EMBL" id="KAK4416983.1"/>
    </source>
</evidence>
<evidence type="ECO:0000256" key="1">
    <source>
        <dbReference type="SAM" id="Coils"/>
    </source>
</evidence>
<keyword evidence="1" id="KW-0175">Coiled coil</keyword>
<reference evidence="2" key="1">
    <citation type="submission" date="2020-06" db="EMBL/GenBank/DDBJ databases">
        <authorList>
            <person name="Li T."/>
            <person name="Hu X."/>
            <person name="Zhang T."/>
            <person name="Song X."/>
            <person name="Zhang H."/>
            <person name="Dai N."/>
            <person name="Sheng W."/>
            <person name="Hou X."/>
            <person name="Wei L."/>
        </authorList>
    </citation>
    <scope>NUCLEOTIDE SEQUENCE</scope>
    <source>
        <strain evidence="2">3651</strain>
        <tissue evidence="2">Leaf</tissue>
    </source>
</reference>
<reference evidence="2" key="2">
    <citation type="journal article" date="2024" name="Plant">
        <title>Genomic evolution and insights into agronomic trait innovations of Sesamum species.</title>
        <authorList>
            <person name="Miao H."/>
            <person name="Wang L."/>
            <person name="Qu L."/>
            <person name="Liu H."/>
            <person name="Sun Y."/>
            <person name="Le M."/>
            <person name="Wang Q."/>
            <person name="Wei S."/>
            <person name="Zheng Y."/>
            <person name="Lin W."/>
            <person name="Duan Y."/>
            <person name="Cao H."/>
            <person name="Xiong S."/>
            <person name="Wang X."/>
            <person name="Wei L."/>
            <person name="Li C."/>
            <person name="Ma Q."/>
            <person name="Ju M."/>
            <person name="Zhao R."/>
            <person name="Li G."/>
            <person name="Mu C."/>
            <person name="Tian Q."/>
            <person name="Mei H."/>
            <person name="Zhang T."/>
            <person name="Gao T."/>
            <person name="Zhang H."/>
        </authorList>
    </citation>
    <scope>NUCLEOTIDE SEQUENCE</scope>
    <source>
        <strain evidence="2">3651</strain>
    </source>
</reference>
<dbReference type="Proteomes" id="UP001293254">
    <property type="component" value="Unassembled WGS sequence"/>
</dbReference>
<proteinExistence type="predicted"/>
<gene>
    <name evidence="2" type="ORF">Salat_2523800</name>
</gene>
<organism evidence="2 3">
    <name type="scientific">Sesamum alatum</name>
    <dbReference type="NCBI Taxonomy" id="300844"/>
    <lineage>
        <taxon>Eukaryota</taxon>
        <taxon>Viridiplantae</taxon>
        <taxon>Streptophyta</taxon>
        <taxon>Embryophyta</taxon>
        <taxon>Tracheophyta</taxon>
        <taxon>Spermatophyta</taxon>
        <taxon>Magnoliopsida</taxon>
        <taxon>eudicotyledons</taxon>
        <taxon>Gunneridae</taxon>
        <taxon>Pentapetalae</taxon>
        <taxon>asterids</taxon>
        <taxon>lamiids</taxon>
        <taxon>Lamiales</taxon>
        <taxon>Pedaliaceae</taxon>
        <taxon>Sesamum</taxon>
    </lineage>
</organism>
<protein>
    <submittedName>
        <fullName evidence="2">Uncharacterized protein</fullName>
    </submittedName>
</protein>